<sequence length="111" mass="13166">MSKLYFVKKLTTIPPSLERQSDGNICDYFFVTLNLRINDMDIQSSKIELVKIILNIENDKFIEKITEFIQKEKLDFWDELSVSEQEEIEKGIKELNKGKRVEFNDFLKKIS</sequence>
<accession>A0ABW6I1U6</accession>
<keyword evidence="2" id="KW-1185">Reference proteome</keyword>
<name>A0ABW6I1U6_9FLAO</name>
<comment type="caution">
    <text evidence="1">The sequence shown here is derived from an EMBL/GenBank/DDBJ whole genome shotgun (WGS) entry which is preliminary data.</text>
</comment>
<organism evidence="1 2">
    <name type="scientific">Flavobacterium zhoui</name>
    <dbReference type="NCBI Taxonomy" id="3230414"/>
    <lineage>
        <taxon>Bacteria</taxon>
        <taxon>Pseudomonadati</taxon>
        <taxon>Bacteroidota</taxon>
        <taxon>Flavobacteriia</taxon>
        <taxon>Flavobacteriales</taxon>
        <taxon>Flavobacteriaceae</taxon>
        <taxon>Flavobacterium</taxon>
    </lineage>
</organism>
<reference evidence="1 2" key="1">
    <citation type="submission" date="2024-06" db="EMBL/GenBank/DDBJ databases">
        <title>Flavobacterium spp. isolated from glacier.</title>
        <authorList>
            <person name="Han D."/>
        </authorList>
    </citation>
    <scope>NUCLEOTIDE SEQUENCE [LARGE SCALE GENOMIC DNA]</scope>
    <source>
        <strain evidence="1 2">ZS1P70</strain>
    </source>
</reference>
<evidence type="ECO:0000313" key="2">
    <source>
        <dbReference type="Proteomes" id="UP001600107"/>
    </source>
</evidence>
<protein>
    <submittedName>
        <fullName evidence="1">Uncharacterized protein</fullName>
    </submittedName>
</protein>
<evidence type="ECO:0000313" key="1">
    <source>
        <dbReference type="EMBL" id="MFE3870250.1"/>
    </source>
</evidence>
<gene>
    <name evidence="1" type="ORF">ACFX5F_03340</name>
</gene>
<proteinExistence type="predicted"/>
<dbReference type="RefSeq" id="WP_379849898.1">
    <property type="nucleotide sequence ID" value="NZ_JBHZPY010000002.1"/>
</dbReference>
<dbReference type="Proteomes" id="UP001600107">
    <property type="component" value="Unassembled WGS sequence"/>
</dbReference>
<dbReference type="EMBL" id="JBHZPY010000002">
    <property type="protein sequence ID" value="MFE3870250.1"/>
    <property type="molecule type" value="Genomic_DNA"/>
</dbReference>